<dbReference type="AlphaFoldDB" id="A0AAX1Z4H6"/>
<comment type="caution">
    <text evidence="1">The sequence shown here is derived from an EMBL/GenBank/DDBJ whole genome shotgun (WGS) entry which is preliminary data.</text>
</comment>
<evidence type="ECO:0000313" key="1">
    <source>
        <dbReference type="EMBL" id="RTI48461.1"/>
    </source>
</evidence>
<organism evidence="1 2">
    <name type="scientific">Campylobacter jejuni</name>
    <dbReference type="NCBI Taxonomy" id="197"/>
    <lineage>
        <taxon>Bacteria</taxon>
        <taxon>Pseudomonadati</taxon>
        <taxon>Campylobacterota</taxon>
        <taxon>Epsilonproteobacteria</taxon>
        <taxon>Campylobacterales</taxon>
        <taxon>Campylobacteraceae</taxon>
        <taxon>Campylobacter</taxon>
    </lineage>
</organism>
<dbReference type="RefSeq" id="WP_126262796.1">
    <property type="nucleotide sequence ID" value="NZ_PQZD01000003.1"/>
</dbReference>
<dbReference type="EMBL" id="PQZD01000003">
    <property type="protein sequence ID" value="RTI48461.1"/>
    <property type="molecule type" value="Genomic_DNA"/>
</dbReference>
<sequence length="215" mass="23984">MSSKFQKLIAKCESLEAKNEGFKDILEKIKLFKKKITGEVVELTTQKSVITDEDKIRKTQFQYKGANVADLIEENFSAVVSEIKDFLVGLNKEELESVGKYGYDGVNQFEVDDNSYSPSLIYFDKASSEFLFFSVATGLQYSLPRGTDEEDIDVTDPDEFVLERLPSADTVILAKAELFPNGDIGQVKCSVLPGNAKNFDSIVKKETAGNQEISF</sequence>
<reference evidence="1" key="1">
    <citation type="submission" date="2018-01" db="EMBL/GenBank/DDBJ databases">
        <authorList>
            <person name="Kovanen S."/>
            <person name="Nieminen T."/>
            <person name="Pohja-Mykra M."/>
            <person name="Raunio-Saarnisto M."/>
            <person name="Sauvala M."/>
            <person name="Fredriksson-Ahomaa M."/>
            <person name="Hanninen M.-L."/>
            <person name="Kivisto R."/>
        </authorList>
    </citation>
    <scope>NUCLEOTIDE SEQUENCE</scope>
    <source>
        <strain evidence="1">SO-26</strain>
    </source>
</reference>
<dbReference type="Proteomes" id="UP000287197">
    <property type="component" value="Unassembled WGS sequence"/>
</dbReference>
<proteinExistence type="predicted"/>
<reference evidence="1" key="2">
    <citation type="journal article" date="2019" name="Appl. Environ. Microbiol.">
        <title>Population genetics and characterization of Campylobacter jejuni isolates in western jackdaws and game birds in Finland.</title>
        <authorList>
            <person name="Kovanen S."/>
            <person name="Rossi M."/>
            <person name="Pohja-Mykra M."/>
            <person name="Nieminen T."/>
            <person name="Raunio-Saarnisto M."/>
            <person name="Sauvala M."/>
            <person name="Fredriksson-Ahomaa M."/>
            <person name="Hanninen M.L."/>
            <person name="Kivisto R."/>
        </authorList>
    </citation>
    <scope>NUCLEOTIDE SEQUENCE</scope>
    <source>
        <strain evidence="1">SO-26</strain>
    </source>
</reference>
<protein>
    <submittedName>
        <fullName evidence="1">Uncharacterized protein</fullName>
    </submittedName>
</protein>
<gene>
    <name evidence="1" type="ORF">C3I27_03345</name>
</gene>
<evidence type="ECO:0000313" key="2">
    <source>
        <dbReference type="Proteomes" id="UP000287197"/>
    </source>
</evidence>
<accession>A0AAX1Z4H6</accession>
<name>A0AAX1Z4H6_CAMJU</name>